<keyword evidence="2" id="KW-0472">Membrane</keyword>
<accession>W7AHY7</accession>
<feature type="region of interest" description="Disordered" evidence="1">
    <location>
        <begin position="849"/>
        <end position="923"/>
    </location>
</feature>
<feature type="compositionally biased region" description="Polar residues" evidence="1">
    <location>
        <begin position="897"/>
        <end position="910"/>
    </location>
</feature>
<evidence type="ECO:0000313" key="4">
    <source>
        <dbReference type="Proteomes" id="UP000030640"/>
    </source>
</evidence>
<feature type="compositionally biased region" description="Polar residues" evidence="1">
    <location>
        <begin position="1424"/>
        <end position="1449"/>
    </location>
</feature>
<proteinExistence type="predicted"/>
<name>W7AHY7_9APIC</name>
<feature type="region of interest" description="Disordered" evidence="1">
    <location>
        <begin position="1301"/>
        <end position="1335"/>
    </location>
</feature>
<feature type="compositionally biased region" description="Basic and acidic residues" evidence="1">
    <location>
        <begin position="879"/>
        <end position="896"/>
    </location>
</feature>
<organism evidence="3 4">
    <name type="scientific">Plasmodium inui San Antonio 1</name>
    <dbReference type="NCBI Taxonomy" id="1237626"/>
    <lineage>
        <taxon>Eukaryota</taxon>
        <taxon>Sar</taxon>
        <taxon>Alveolata</taxon>
        <taxon>Apicomplexa</taxon>
        <taxon>Aconoidasida</taxon>
        <taxon>Haemosporida</taxon>
        <taxon>Plasmodiidae</taxon>
        <taxon>Plasmodium</taxon>
        <taxon>Plasmodium (Plasmodium)</taxon>
    </lineage>
</organism>
<feature type="compositionally biased region" description="Basic and acidic residues" evidence="1">
    <location>
        <begin position="306"/>
        <end position="319"/>
    </location>
</feature>
<keyword evidence="2" id="KW-0812">Transmembrane</keyword>
<feature type="compositionally biased region" description="Basic residues" evidence="1">
    <location>
        <begin position="911"/>
        <end position="923"/>
    </location>
</feature>
<evidence type="ECO:0000313" key="3">
    <source>
        <dbReference type="EMBL" id="EUD68624.1"/>
    </source>
</evidence>
<feature type="compositionally biased region" description="Basic and acidic residues" evidence="1">
    <location>
        <begin position="1062"/>
        <end position="1075"/>
    </location>
</feature>
<feature type="compositionally biased region" description="Polar residues" evidence="1">
    <location>
        <begin position="1403"/>
        <end position="1416"/>
    </location>
</feature>
<dbReference type="VEuPathDB" id="PlasmoDB:C922_01023"/>
<feature type="transmembrane region" description="Helical" evidence="2">
    <location>
        <begin position="6"/>
        <end position="31"/>
    </location>
</feature>
<dbReference type="RefSeq" id="XP_008814854.1">
    <property type="nucleotide sequence ID" value="XM_008816632.1"/>
</dbReference>
<feature type="region of interest" description="Disordered" evidence="1">
    <location>
        <begin position="989"/>
        <end position="1012"/>
    </location>
</feature>
<dbReference type="Proteomes" id="UP000030640">
    <property type="component" value="Unassembled WGS sequence"/>
</dbReference>
<keyword evidence="2" id="KW-1133">Transmembrane helix</keyword>
<keyword evidence="4" id="KW-1185">Reference proteome</keyword>
<dbReference type="OrthoDB" id="392868at2759"/>
<sequence length="1835" mass="211032">MDLFTILFVLLILFFIFDYNFCAKGLVFSIGNKSLRILKGCSSLERVYRSPLYLLHPVLQQLFVHIFYIYVEKKKAYVNHLIWKKTKEKEKETRKKRKEKTKNSNTRKTKCKGTLNIPQFIGATAGQIKKWVRNKLWQFFFFIIEYTRVYENMCLKSNINTREVLNNNNFGVVIVDYYLPNCTVKKKKKSYESAKKDNYEIDLYDLVNIKQEKKIKLILIDQKWKAALNIGPINDAHVQFLYLQDTVLIQYFQFACIFKEEFLKESNESHVDGGDPPEGGAEEDHVEQDRTNGNHGRCPTQGQENAVKEEAAGKEEATVKRSHVQGEQFDACDEQSGHQNSLSGESSTIEESEEVHTGRKQNGLTIGSQKCTPEQKNKIDGDGSNENAVEDKIRTHMNKWKYKNVKGIIVIVPEIFYNYLNLEEVKNTVPLYYVLAKDVKIDSFTVIAKLLGYICVHVHININFGLSIPFIFSNKNANILNIANVESRNGVAIGGKPSGNVNQQYIHGCPHENSGMPPKQPVSSYKTSQDRDPPLRENFLHDEKKRVPDDDNQISSRLFEKVDNSNRNRSACDNLNLETTLKTCASVKTRKDGEVHAAGGTNTQFNAPLFSCPFSFYSDNYNDLNIAMAHFKSIFKNHNFVFLGFNDGTNILLNYFLEKIYKKKKNKTTGDNSKTPHFNLHNASAYKYSLLNYKVKGNADQKLDPLNNQSKEKEKNNSKIGQTNKSEEDEMINQPSYKNNIMNIFFKEKKKGESERTNGKNCFKEVKKWHIENLISDMRLRKDENSILHHNHVKDKQEGQHSAHSRNFMEENPNESYGVSYQVTNLPVIHIHGVDDKMDNHPVRCSHDDVVNNRPMGGHRMEGKGGEQYEAEQEYSDYTDCHHKGGDEKSDDRHTQEGNGDLNNDSSISAKNKKKKKHMGKIKNMKEKWKKKKIESFMNLSKLNFFNKGKDIWGKNNFVKESEFNAVPAMEGDNNLYSDMSKYNIKSARNKKDVNSDKEGNPHCNNRDSNQRAIPRLAHSAAGEGEDLVGHESTISLGTVRGERLHKQPGDSGVGQYDEGVGEDKENRNGDHNEVQNEEDDEDYIHSLNDREEGPKPIEAPPPDFDTSSMKKKKKMIKINVLDKFRNKETKVMTEGRQVEDPSGISQKFRYSFFRIKNKITRNFKNPECKKTQQEKNIMDRDQMMINSFIKNKNVLLPEEESNYSDTSTCDEYGKKGTKEICLLINFSYSNMFDIFNYPDDFKETKKKKFSLIHTIFYSVHIFWKSFSTLIKQRYFFSCTSELTKFFKASLFHRVRFEAPNRRGPQGEGSTSGGTLRFGVPTSREEAEEPVEGVNNGEDCQASLSRHSVADLSLNNGEIPLSGNPSDGDFSNYPIKPTNGDDNNLFSLSFVKTDAHPDPHPNHNYQNENRCNSSGKKGSFLNIGKSTRSSNSERLNNVRRSSGNESIPNDMNDGQLDICRTDLTNDEDSHRFSTTNKSRESATNQSFFRGSHLSWQNHHDGSHLVDHSGSAHVPIMSGNGEVSRSSNPRDCCFQRNFFEADISLLCGERERGAKFPNDCDFANGVSPNCGFPSGDFPNYDCLVPLEGLTNEGHSPNGAPLSKDQPRAAQKEVHKIYGGNSPREESFQSAMKVYFNAKAIYDKWKIYFEKNNFQGNAQEKFLFNLSFIYNVYNYLVWIYICTYFNEETYFSFCESHKFYQFTKEINFLNEKKEFKRNSSFVSTSDMSIIIPHFFYPKDYKLLKVFLYMLQDSANQFISKNIEHFQFPLVFIFCSDSRNFHFTHFDIIKISKNNNLIYLLYKRGNEGLFLSGFRPYIWIHKVLFDFVESLFLSTFDD</sequence>
<feature type="region of interest" description="Disordered" evidence="1">
    <location>
        <begin position="1392"/>
        <end position="1455"/>
    </location>
</feature>
<feature type="compositionally biased region" description="Basic and acidic residues" evidence="1">
    <location>
        <begin position="528"/>
        <end position="537"/>
    </location>
</feature>
<reference evidence="3 4" key="1">
    <citation type="submission" date="2013-02" db="EMBL/GenBank/DDBJ databases">
        <title>The Genome Sequence of Plasmodium inui San Antonio 1.</title>
        <authorList>
            <consortium name="The Broad Institute Genome Sequencing Platform"/>
            <consortium name="The Broad Institute Genome Sequencing Center for Infectious Disease"/>
            <person name="Neafsey D."/>
            <person name="Cheeseman I."/>
            <person name="Volkman S."/>
            <person name="Adams J."/>
            <person name="Walker B."/>
            <person name="Young S.K."/>
            <person name="Zeng Q."/>
            <person name="Gargeya S."/>
            <person name="Fitzgerald M."/>
            <person name="Haas B."/>
            <person name="Abouelleil A."/>
            <person name="Alvarado L."/>
            <person name="Arachchi H.M."/>
            <person name="Berlin A.M."/>
            <person name="Chapman S.B."/>
            <person name="Dewar J."/>
            <person name="Goldberg J."/>
            <person name="Griggs A."/>
            <person name="Gujja S."/>
            <person name="Hansen M."/>
            <person name="Howarth C."/>
            <person name="Imamovic A."/>
            <person name="Larimer J."/>
            <person name="McCowan C."/>
            <person name="Murphy C."/>
            <person name="Neiman D."/>
            <person name="Pearson M."/>
            <person name="Priest M."/>
            <person name="Roberts A."/>
            <person name="Saif S."/>
            <person name="Shea T."/>
            <person name="Sisk P."/>
            <person name="Sykes S."/>
            <person name="Wortman J."/>
            <person name="Nusbaum C."/>
            <person name="Birren B."/>
        </authorList>
    </citation>
    <scope>NUCLEOTIDE SEQUENCE [LARGE SCALE GENOMIC DNA]</scope>
    <source>
        <strain evidence="3 4">San Antonio 1</strain>
    </source>
</reference>
<dbReference type="GeneID" id="20036297"/>
<feature type="region of interest" description="Disordered" evidence="1">
    <location>
        <begin position="507"/>
        <end position="537"/>
    </location>
</feature>
<protein>
    <submittedName>
        <fullName evidence="3">Uncharacterized protein</fullName>
    </submittedName>
</protein>
<feature type="compositionally biased region" description="Basic and acidic residues" evidence="1">
    <location>
        <begin position="1084"/>
        <end position="1096"/>
    </location>
</feature>
<evidence type="ECO:0000256" key="2">
    <source>
        <dbReference type="SAM" id="Phobius"/>
    </source>
</evidence>
<feature type="compositionally biased region" description="Basic and acidic residues" evidence="1">
    <location>
        <begin position="990"/>
        <end position="1010"/>
    </location>
</feature>
<feature type="compositionally biased region" description="Polar residues" evidence="1">
    <location>
        <begin position="360"/>
        <end position="372"/>
    </location>
</feature>
<gene>
    <name evidence="3" type="ORF">C922_01023</name>
</gene>
<dbReference type="EMBL" id="KI965462">
    <property type="protein sequence ID" value="EUD68624.1"/>
    <property type="molecule type" value="Genomic_DNA"/>
</dbReference>
<feature type="region of interest" description="Disordered" evidence="1">
    <location>
        <begin position="267"/>
        <end position="386"/>
    </location>
</feature>
<feature type="region of interest" description="Disordered" evidence="1">
    <location>
        <begin position="701"/>
        <end position="734"/>
    </location>
</feature>
<evidence type="ECO:0000256" key="1">
    <source>
        <dbReference type="SAM" id="MobiDB-lite"/>
    </source>
</evidence>
<feature type="region of interest" description="Disordered" evidence="1">
    <location>
        <begin position="1040"/>
        <end position="1112"/>
    </location>
</feature>